<feature type="transmembrane region" description="Helical" evidence="1">
    <location>
        <begin position="106"/>
        <end position="124"/>
    </location>
</feature>
<evidence type="ECO:0000256" key="1">
    <source>
        <dbReference type="SAM" id="Phobius"/>
    </source>
</evidence>
<proteinExistence type="predicted"/>
<feature type="transmembrane region" description="Helical" evidence="1">
    <location>
        <begin position="36"/>
        <end position="52"/>
    </location>
</feature>
<gene>
    <name evidence="2" type="ORF">FSCG_00567</name>
</gene>
<feature type="transmembrane region" description="Helical" evidence="1">
    <location>
        <begin position="6"/>
        <end position="24"/>
    </location>
</feature>
<dbReference type="HOGENOM" id="CLU_1473156_0_0_0"/>
<sequence length="184" mass="21596">MLYNINLLGFLLITVSFLFGIKLPDWDFKLGLRHRNILTHSPFITIIFIALYETKTSYFFKYFIVGFSTAIAIHILFDLFPRKWYGGALLKIPFNNISCSEETTKIFFTITALISTFLGVFYMTDIQEYYFVLVYSVITFIKKRKYENAFIKPAFIFAFLYIFLGSFKFEVISKIIKGVISKFL</sequence>
<dbReference type="eggNOG" id="ENOG502ZCKR">
    <property type="taxonomic scope" value="Bacteria"/>
</dbReference>
<feature type="transmembrane region" description="Helical" evidence="1">
    <location>
        <begin position="58"/>
        <end position="77"/>
    </location>
</feature>
<keyword evidence="1" id="KW-0812">Transmembrane</keyword>
<dbReference type="EMBL" id="ACDE02000012">
    <property type="protein sequence ID" value="EEO39854.1"/>
    <property type="molecule type" value="Genomic_DNA"/>
</dbReference>
<accession>A0A0M1VTF7</accession>
<dbReference type="AlphaFoldDB" id="A0A0M1VTF7"/>
<keyword evidence="1" id="KW-0472">Membrane</keyword>
<feature type="transmembrane region" description="Helical" evidence="1">
    <location>
        <begin position="149"/>
        <end position="167"/>
    </location>
</feature>
<protein>
    <submittedName>
        <fullName evidence="2">Uncharacterized protein</fullName>
    </submittedName>
</protein>
<keyword evidence="1" id="KW-1133">Transmembrane helix</keyword>
<dbReference type="Proteomes" id="UP000004925">
    <property type="component" value="Unassembled WGS sequence"/>
</dbReference>
<evidence type="ECO:0000313" key="3">
    <source>
        <dbReference type="Proteomes" id="UP000004925"/>
    </source>
</evidence>
<organism evidence="2 3">
    <name type="scientific">Fusobacterium vincentii 4_1_13</name>
    <dbReference type="NCBI Taxonomy" id="469606"/>
    <lineage>
        <taxon>Bacteria</taxon>
        <taxon>Fusobacteriati</taxon>
        <taxon>Fusobacteriota</taxon>
        <taxon>Fusobacteriia</taxon>
        <taxon>Fusobacteriales</taxon>
        <taxon>Fusobacteriaceae</taxon>
        <taxon>Fusobacterium</taxon>
    </lineage>
</organism>
<comment type="caution">
    <text evidence="2">The sequence shown here is derived from an EMBL/GenBank/DDBJ whole genome shotgun (WGS) entry which is preliminary data.</text>
</comment>
<reference evidence="2 3" key="1">
    <citation type="submission" date="2011-10" db="EMBL/GenBank/DDBJ databases">
        <title>The Genome Sequence of Fusobacterium sp. 4_1_13.</title>
        <authorList>
            <consortium name="The Broad Institute Genome Sequencing Platform"/>
            <person name="Earl A."/>
            <person name="Ward D."/>
            <person name="Feldgarden M."/>
            <person name="Gevers D."/>
            <person name="Strauss J."/>
            <person name="Ambrose C."/>
            <person name="Allen-Vercoe E."/>
            <person name="Young S.K."/>
            <person name="Zeng Q."/>
            <person name="Gargeya S."/>
            <person name="Fitzgerald M."/>
            <person name="Haas B."/>
            <person name="Abouelleil A."/>
            <person name="Alvarado L."/>
            <person name="Arachchi H.M."/>
            <person name="Berlin A."/>
            <person name="Brown A."/>
            <person name="Chapman S.B."/>
            <person name="Chen Z."/>
            <person name="Dunbar C."/>
            <person name="Freedman E."/>
            <person name="Gearin G."/>
            <person name="Goldberg J."/>
            <person name="Griggs A."/>
            <person name="Gujja S."/>
            <person name="Heiman D."/>
            <person name="Howarth C."/>
            <person name="Larson L."/>
            <person name="Lui A."/>
            <person name="MacDonald P.J."/>
            <person name="Montmayeur A."/>
            <person name="Murphy C."/>
            <person name="Neiman D."/>
            <person name="Pearson M."/>
            <person name="Priest M."/>
            <person name="Roberts A."/>
            <person name="Saif S."/>
            <person name="Shea T."/>
            <person name="Shenoy N."/>
            <person name="Sisk P."/>
            <person name="Stolte C."/>
            <person name="Sykes S."/>
            <person name="Wortman J."/>
            <person name="Nusbaum C."/>
            <person name="Birren B."/>
        </authorList>
    </citation>
    <scope>NUCLEOTIDE SEQUENCE [LARGE SCALE GENOMIC DNA]</scope>
    <source>
        <strain evidence="2 3">4_1_13</strain>
    </source>
</reference>
<evidence type="ECO:0000313" key="2">
    <source>
        <dbReference type="EMBL" id="EEO39854.1"/>
    </source>
</evidence>
<dbReference type="RefSeq" id="WP_008802718.1">
    <property type="nucleotide sequence ID" value="NZ_KQ235735.1"/>
</dbReference>
<name>A0A0M1VTF7_FUSVC</name>